<evidence type="ECO:0000256" key="1">
    <source>
        <dbReference type="SAM" id="MobiDB-lite"/>
    </source>
</evidence>
<feature type="region of interest" description="Disordered" evidence="1">
    <location>
        <begin position="29"/>
        <end position="64"/>
    </location>
</feature>
<name>A0A8T2TXK4_CERRI</name>
<keyword evidence="4" id="KW-1185">Reference proteome</keyword>
<evidence type="ECO:0000256" key="2">
    <source>
        <dbReference type="SAM" id="SignalP"/>
    </source>
</evidence>
<dbReference type="Proteomes" id="UP000825935">
    <property type="component" value="Chromosome 10"/>
</dbReference>
<dbReference type="AlphaFoldDB" id="A0A8T2TXK4"/>
<protein>
    <submittedName>
        <fullName evidence="3">Uncharacterized protein</fullName>
    </submittedName>
</protein>
<gene>
    <name evidence="3" type="ORF">KP509_10G053200</name>
</gene>
<evidence type="ECO:0000313" key="3">
    <source>
        <dbReference type="EMBL" id="KAH7427642.1"/>
    </source>
</evidence>
<reference evidence="3" key="1">
    <citation type="submission" date="2021-08" db="EMBL/GenBank/DDBJ databases">
        <title>WGS assembly of Ceratopteris richardii.</title>
        <authorList>
            <person name="Marchant D.B."/>
            <person name="Chen G."/>
            <person name="Jenkins J."/>
            <person name="Shu S."/>
            <person name="Leebens-Mack J."/>
            <person name="Grimwood J."/>
            <person name="Schmutz J."/>
            <person name="Soltis P."/>
            <person name="Soltis D."/>
            <person name="Chen Z.-H."/>
        </authorList>
    </citation>
    <scope>NUCLEOTIDE SEQUENCE</scope>
    <source>
        <strain evidence="3">Whitten #5841</strain>
        <tissue evidence="3">Leaf</tissue>
    </source>
</reference>
<accession>A0A8T2TXK4</accession>
<sequence length="107" mass="11251">MTTLKSSLLLLLLVLVVGVVVNVVADEPAQKSAESGGRPASSLRPGFQPNGPKVTSSSMDHTNQVGSDNTLFGDAKFECPCSNQFCDGSSYQYCTCVISSCSCICHN</sequence>
<keyword evidence="2" id="KW-0732">Signal</keyword>
<organism evidence="3 4">
    <name type="scientific">Ceratopteris richardii</name>
    <name type="common">Triangle waterfern</name>
    <dbReference type="NCBI Taxonomy" id="49495"/>
    <lineage>
        <taxon>Eukaryota</taxon>
        <taxon>Viridiplantae</taxon>
        <taxon>Streptophyta</taxon>
        <taxon>Embryophyta</taxon>
        <taxon>Tracheophyta</taxon>
        <taxon>Polypodiopsida</taxon>
        <taxon>Polypodiidae</taxon>
        <taxon>Polypodiales</taxon>
        <taxon>Pteridineae</taxon>
        <taxon>Pteridaceae</taxon>
        <taxon>Parkerioideae</taxon>
        <taxon>Ceratopteris</taxon>
    </lineage>
</organism>
<comment type="caution">
    <text evidence="3">The sequence shown here is derived from an EMBL/GenBank/DDBJ whole genome shotgun (WGS) entry which is preliminary data.</text>
</comment>
<dbReference type="EMBL" id="CM035415">
    <property type="protein sequence ID" value="KAH7427642.1"/>
    <property type="molecule type" value="Genomic_DNA"/>
</dbReference>
<evidence type="ECO:0000313" key="4">
    <source>
        <dbReference type="Proteomes" id="UP000825935"/>
    </source>
</evidence>
<feature type="compositionally biased region" description="Polar residues" evidence="1">
    <location>
        <begin position="53"/>
        <end position="64"/>
    </location>
</feature>
<feature type="chain" id="PRO_5035870500" evidence="2">
    <location>
        <begin position="26"/>
        <end position="107"/>
    </location>
</feature>
<feature type="signal peptide" evidence="2">
    <location>
        <begin position="1"/>
        <end position="25"/>
    </location>
</feature>
<proteinExistence type="predicted"/>